<gene>
    <name evidence="9" type="primary">yfjQ</name>
    <name evidence="8" type="synonym">corA</name>
    <name evidence="9" type="ORF">DNHGIG_17830</name>
</gene>
<dbReference type="CDD" id="cd12822">
    <property type="entry name" value="TmCorA-like"/>
    <property type="match status" value="1"/>
</dbReference>
<dbReference type="Proteomes" id="UP001057291">
    <property type="component" value="Unassembled WGS sequence"/>
</dbReference>
<dbReference type="InterPro" id="IPR045861">
    <property type="entry name" value="CorA_cytoplasmic_dom"/>
</dbReference>
<dbReference type="GO" id="GO:0005886">
    <property type="term" value="C:plasma membrane"/>
    <property type="evidence" value="ECO:0007669"/>
    <property type="project" value="UniProtKB-SubCell"/>
</dbReference>
<dbReference type="FunFam" id="1.20.58.340:FF:000012">
    <property type="entry name" value="Magnesium transport protein CorA"/>
    <property type="match status" value="1"/>
</dbReference>
<dbReference type="SUPFAM" id="SSF143865">
    <property type="entry name" value="CorA soluble domain-like"/>
    <property type="match status" value="1"/>
</dbReference>
<comment type="similarity">
    <text evidence="2 8">Belongs to the CorA metal ion transporter (MIT) (TC 1.A.35) family.</text>
</comment>
<keyword evidence="5 8" id="KW-0812">Transmembrane</keyword>
<dbReference type="GO" id="GO:0000287">
    <property type="term" value="F:magnesium ion binding"/>
    <property type="evidence" value="ECO:0007669"/>
    <property type="project" value="TreeGrafter"/>
</dbReference>
<evidence type="ECO:0000256" key="3">
    <source>
        <dbReference type="ARBA" id="ARBA00022448"/>
    </source>
</evidence>
<dbReference type="NCBIfam" id="TIGR00383">
    <property type="entry name" value="corA"/>
    <property type="match status" value="1"/>
</dbReference>
<accession>A0AAV4LEX7</accession>
<evidence type="ECO:0000256" key="7">
    <source>
        <dbReference type="ARBA" id="ARBA00023136"/>
    </source>
</evidence>
<comment type="caution">
    <text evidence="9">The sequence shown here is derived from an EMBL/GenBank/DDBJ whole genome shotgun (WGS) entry which is preliminary data.</text>
</comment>
<dbReference type="SUPFAM" id="SSF144083">
    <property type="entry name" value="Magnesium transport protein CorA, transmembrane region"/>
    <property type="match status" value="1"/>
</dbReference>
<organism evidence="9 10">
    <name type="scientific">Collibacillus ludicampi</name>
    <dbReference type="NCBI Taxonomy" id="2771369"/>
    <lineage>
        <taxon>Bacteria</taxon>
        <taxon>Bacillati</taxon>
        <taxon>Bacillota</taxon>
        <taxon>Bacilli</taxon>
        <taxon>Bacillales</taxon>
        <taxon>Alicyclobacillaceae</taxon>
        <taxon>Collibacillus</taxon>
    </lineage>
</organism>
<dbReference type="GO" id="GO:0050897">
    <property type="term" value="F:cobalt ion binding"/>
    <property type="evidence" value="ECO:0007669"/>
    <property type="project" value="TreeGrafter"/>
</dbReference>
<keyword evidence="8" id="KW-0406">Ion transport</keyword>
<keyword evidence="10" id="KW-1185">Reference proteome</keyword>
<keyword evidence="7 8" id="KW-0472">Membrane</keyword>
<dbReference type="Gene3D" id="3.30.460.20">
    <property type="entry name" value="CorA soluble domain-like"/>
    <property type="match status" value="1"/>
</dbReference>
<dbReference type="Pfam" id="PF01544">
    <property type="entry name" value="CorA"/>
    <property type="match status" value="1"/>
</dbReference>
<evidence type="ECO:0000256" key="2">
    <source>
        <dbReference type="ARBA" id="ARBA00009765"/>
    </source>
</evidence>
<reference evidence="9" key="1">
    <citation type="journal article" date="2023" name="Int. J. Syst. Evol. Microbiol.">
        <title>Collibacillus ludicampi gen. nov., sp. nov., a new soil bacterium of the family Alicyclobacillaceae.</title>
        <authorList>
            <person name="Jojima T."/>
            <person name="Ioku Y."/>
            <person name="Fukuta Y."/>
            <person name="Shirasaka N."/>
            <person name="Matsumura Y."/>
            <person name="Mori M."/>
        </authorList>
    </citation>
    <scope>NUCLEOTIDE SEQUENCE</scope>
    <source>
        <strain evidence="9">TP075</strain>
    </source>
</reference>
<dbReference type="Gene3D" id="1.20.58.340">
    <property type="entry name" value="Magnesium transport protein CorA, transmembrane region"/>
    <property type="match status" value="2"/>
</dbReference>
<comment type="function">
    <text evidence="8">Mediates influx of magnesium ions.</text>
</comment>
<keyword evidence="6 8" id="KW-1133">Transmembrane helix</keyword>
<evidence type="ECO:0000256" key="6">
    <source>
        <dbReference type="ARBA" id="ARBA00022989"/>
    </source>
</evidence>
<dbReference type="GO" id="GO:0015087">
    <property type="term" value="F:cobalt ion transmembrane transporter activity"/>
    <property type="evidence" value="ECO:0007669"/>
    <property type="project" value="UniProtKB-UniRule"/>
</dbReference>
<dbReference type="InterPro" id="IPR045863">
    <property type="entry name" value="CorA_TM1_TM2"/>
</dbReference>
<protein>
    <recommendedName>
        <fullName evidence="8">Magnesium transport protein CorA</fullName>
    </recommendedName>
</protein>
<dbReference type="GO" id="GO:0015095">
    <property type="term" value="F:magnesium ion transmembrane transporter activity"/>
    <property type="evidence" value="ECO:0007669"/>
    <property type="project" value="UniProtKB-UniRule"/>
</dbReference>
<comment type="subcellular location">
    <subcellularLocation>
        <location evidence="1">Cell membrane</location>
        <topology evidence="1">Multi-pass membrane protein</topology>
    </subcellularLocation>
    <subcellularLocation>
        <location evidence="8">Membrane</location>
        <topology evidence="8">Multi-pass membrane protein</topology>
    </subcellularLocation>
</comment>
<dbReference type="InterPro" id="IPR002523">
    <property type="entry name" value="MgTranspt_CorA/ZnTranspt_ZntB"/>
</dbReference>
<dbReference type="AlphaFoldDB" id="A0AAV4LEX7"/>
<dbReference type="InterPro" id="IPR004488">
    <property type="entry name" value="Mg/Co-transport_prot_CorA"/>
</dbReference>
<keyword evidence="4 8" id="KW-1003">Cell membrane</keyword>
<evidence type="ECO:0000256" key="5">
    <source>
        <dbReference type="ARBA" id="ARBA00022692"/>
    </source>
</evidence>
<name>A0AAV4LEX7_9BACL</name>
<dbReference type="EMBL" id="BOQE01000001">
    <property type="protein sequence ID" value="GIM46234.1"/>
    <property type="molecule type" value="Genomic_DNA"/>
</dbReference>
<evidence type="ECO:0000256" key="1">
    <source>
        <dbReference type="ARBA" id="ARBA00004651"/>
    </source>
</evidence>
<sequence length="323" mass="38496">MIRTLKVKAGKTITNIPVELLTQDVNKDSWYWVDFNQPTDEELKLLDTLFHFHPLAIEDCGPSLQRPKVENYDEYLFIVVHAVKERRNERKRFGVHEVNLFLGENFLVSVHLDDQPSIDQLFTSFEKKNRSIEYTPNYLAYLIIDHIVDEFFPLVEYVENQLNKMEEKIFHIKNPTDHLINQIFYLRRSLLSLKKIVLPHRDMLSILLHDDFINRDRRTRAYFMDIYDHLMRLMDRIDNQREIVSGLLEMCLSLQSKHMNEIMKILTIFGTIFLPITFISSVYGMNFEGMPELHWKYGYPFALGLMAITAIGFVIYFKRKHWL</sequence>
<dbReference type="RefSeq" id="WP_282199362.1">
    <property type="nucleotide sequence ID" value="NZ_BOQE01000001.1"/>
</dbReference>
<proteinExistence type="inferred from homology"/>
<dbReference type="PANTHER" id="PTHR46494">
    <property type="entry name" value="CORA FAMILY METAL ION TRANSPORTER (EUROFUNG)"/>
    <property type="match status" value="1"/>
</dbReference>
<dbReference type="PANTHER" id="PTHR46494:SF1">
    <property type="entry name" value="CORA FAMILY METAL ION TRANSPORTER (EUROFUNG)"/>
    <property type="match status" value="1"/>
</dbReference>
<evidence type="ECO:0000256" key="8">
    <source>
        <dbReference type="RuleBase" id="RU362010"/>
    </source>
</evidence>
<keyword evidence="8" id="KW-0460">Magnesium</keyword>
<feature type="transmembrane region" description="Helical" evidence="8">
    <location>
        <begin position="297"/>
        <end position="317"/>
    </location>
</feature>
<evidence type="ECO:0000313" key="9">
    <source>
        <dbReference type="EMBL" id="GIM46234.1"/>
    </source>
</evidence>
<evidence type="ECO:0000313" key="10">
    <source>
        <dbReference type="Proteomes" id="UP001057291"/>
    </source>
</evidence>
<evidence type="ECO:0000256" key="4">
    <source>
        <dbReference type="ARBA" id="ARBA00022475"/>
    </source>
</evidence>
<keyword evidence="3 8" id="KW-0813">Transport</keyword>
<feature type="transmembrane region" description="Helical" evidence="8">
    <location>
        <begin position="265"/>
        <end position="285"/>
    </location>
</feature>